<proteinExistence type="predicted"/>
<comment type="caution">
    <text evidence="1">The sequence shown here is derived from an EMBL/GenBank/DDBJ whole genome shotgun (WGS) entry which is preliminary data.</text>
</comment>
<organism evidence="1 2">
    <name type="scientific">Candidatus Beckwithbacteria bacterium RBG_13_42_9</name>
    <dbReference type="NCBI Taxonomy" id="1797457"/>
    <lineage>
        <taxon>Bacteria</taxon>
        <taxon>Candidatus Beckwithiibacteriota</taxon>
    </lineage>
</organism>
<accession>A0A1F5E5R3</accession>
<gene>
    <name evidence="1" type="ORF">A2160_06185</name>
</gene>
<evidence type="ECO:0000313" key="1">
    <source>
        <dbReference type="EMBL" id="OGD62594.1"/>
    </source>
</evidence>
<sequence>MNINEAFRKDINPIAAGAAVGVVLVARHAGEPASANLLGHMFMDSIGGGVALTCVQGVIDVYKAATQARMNTETIIELLTPQSQRKR</sequence>
<reference evidence="1 2" key="1">
    <citation type="journal article" date="2016" name="Nat. Commun.">
        <title>Thousands of microbial genomes shed light on interconnected biogeochemical processes in an aquifer system.</title>
        <authorList>
            <person name="Anantharaman K."/>
            <person name="Brown C.T."/>
            <person name="Hug L.A."/>
            <person name="Sharon I."/>
            <person name="Castelle C.J."/>
            <person name="Probst A.J."/>
            <person name="Thomas B.C."/>
            <person name="Singh A."/>
            <person name="Wilkins M.J."/>
            <person name="Karaoz U."/>
            <person name="Brodie E.L."/>
            <person name="Williams K.H."/>
            <person name="Hubbard S.S."/>
            <person name="Banfield J.F."/>
        </authorList>
    </citation>
    <scope>NUCLEOTIDE SEQUENCE [LARGE SCALE GENOMIC DNA]</scope>
</reference>
<dbReference type="STRING" id="1797457.A2160_06185"/>
<dbReference type="Proteomes" id="UP000177006">
    <property type="component" value="Unassembled WGS sequence"/>
</dbReference>
<protein>
    <submittedName>
        <fullName evidence="1">Uncharacterized protein</fullName>
    </submittedName>
</protein>
<name>A0A1F5E5R3_9BACT</name>
<dbReference type="EMBL" id="MEZK01000020">
    <property type="protein sequence ID" value="OGD62594.1"/>
    <property type="molecule type" value="Genomic_DNA"/>
</dbReference>
<evidence type="ECO:0000313" key="2">
    <source>
        <dbReference type="Proteomes" id="UP000177006"/>
    </source>
</evidence>
<dbReference type="AlphaFoldDB" id="A0A1F5E5R3"/>